<comment type="function">
    <text evidence="10">Broad-specificity nucleoside monophosphate (NMP) kinase that catalyzes the reversible transfer of the terminal phosphate group between nucleoside triphosphates and monophosphates. Has also ATPase activity. Involved in the late cytoplasmic maturation steps of the 40S ribosomal particles, specifically 18S rRNA maturation. While NMP activity is not required for ribosome maturation, ATPase activity is. Associates transiently with small ribosomal subunit protein uS11. ATP hydrolysis breaks the interaction with uS11. May temporarily remove uS11 from the ribosome to enable a conformational change of the ribosomal RNA that is needed for the final maturation step of the small ribosomal subunit. Its NMP activity may have a role in nuclear energy homeostasis.</text>
</comment>
<evidence type="ECO:0000256" key="8">
    <source>
        <dbReference type="ARBA" id="ARBA00022840"/>
    </source>
</evidence>
<feature type="binding site" evidence="10">
    <location>
        <position position="32"/>
    </location>
    <ligand>
        <name>ATP</name>
        <dbReference type="ChEBI" id="CHEBI:30616"/>
    </ligand>
</feature>
<evidence type="ECO:0000256" key="10">
    <source>
        <dbReference type="HAMAP-Rule" id="MF_03173"/>
    </source>
</evidence>
<dbReference type="SUPFAM" id="SSF52540">
    <property type="entry name" value="P-loop containing nucleoside triphosphate hydrolases"/>
    <property type="match status" value="1"/>
</dbReference>
<dbReference type="InterPro" id="IPR011666">
    <property type="entry name" value="DUF1604"/>
</dbReference>
<reference evidence="13" key="1">
    <citation type="submission" date="2021-06" db="EMBL/GenBank/DDBJ databases">
        <title>Genome Sequence of Mortierella hyaline Strain SCG-10, a Cold-Adapted, Nitrate-Reducing Fungus Isolated from Soil in Minnesota, USA.</title>
        <authorList>
            <person name="Aldossari N."/>
        </authorList>
    </citation>
    <scope>NUCLEOTIDE SEQUENCE</scope>
    <source>
        <strain evidence="13">SCG-10</strain>
    </source>
</reference>
<evidence type="ECO:0000259" key="12">
    <source>
        <dbReference type="PROSITE" id="PS50174"/>
    </source>
</evidence>
<dbReference type="InterPro" id="IPR000467">
    <property type="entry name" value="G_patch_dom"/>
</dbReference>
<accession>A0A9P7XLW3</accession>
<dbReference type="Proteomes" id="UP000707451">
    <property type="component" value="Unassembled WGS sequence"/>
</dbReference>
<evidence type="ECO:0000256" key="5">
    <source>
        <dbReference type="ARBA" id="ARBA00022679"/>
    </source>
</evidence>
<feature type="binding site" evidence="10">
    <location>
        <position position="28"/>
    </location>
    <ligand>
        <name>ATP</name>
        <dbReference type="ChEBI" id="CHEBI:30616"/>
    </ligand>
</feature>
<dbReference type="GO" id="GO:0006364">
    <property type="term" value="P:rRNA processing"/>
    <property type="evidence" value="ECO:0007669"/>
    <property type="project" value="UniProtKB-KW"/>
</dbReference>
<proteinExistence type="inferred from homology"/>
<feature type="binding site" evidence="10">
    <location>
        <position position="124"/>
    </location>
    <ligand>
        <name>ATP</name>
        <dbReference type="ChEBI" id="CHEBI:30616"/>
    </ligand>
</feature>
<feature type="binding site" evidence="10">
    <location>
        <position position="33"/>
    </location>
    <ligand>
        <name>ATP</name>
        <dbReference type="ChEBI" id="CHEBI:30616"/>
    </ligand>
</feature>
<dbReference type="PANTHER" id="PTHR13384">
    <property type="entry name" value="G PATCH DOMAIN-CONTAINING PROTEIN 1"/>
    <property type="match status" value="1"/>
</dbReference>
<feature type="compositionally biased region" description="Basic and acidic residues" evidence="11">
    <location>
        <begin position="1127"/>
        <end position="1138"/>
    </location>
</feature>
<evidence type="ECO:0000256" key="9">
    <source>
        <dbReference type="ARBA" id="ARBA00023242"/>
    </source>
</evidence>
<feature type="compositionally biased region" description="Low complexity" evidence="11">
    <location>
        <begin position="1213"/>
        <end position="1227"/>
    </location>
</feature>
<dbReference type="Gene3D" id="3.40.50.300">
    <property type="entry name" value="P-loop containing nucleotide triphosphate hydrolases"/>
    <property type="match status" value="1"/>
</dbReference>
<comment type="caution">
    <text evidence="10">Lacks conserved residue(s) required for the propagation of feature annotation.</text>
</comment>
<evidence type="ECO:0000256" key="11">
    <source>
        <dbReference type="SAM" id="MobiDB-lite"/>
    </source>
</evidence>
<feature type="region of interest" description="Disordered" evidence="11">
    <location>
        <begin position="857"/>
        <end position="1227"/>
    </location>
</feature>
<dbReference type="HAMAP" id="MF_00039">
    <property type="entry name" value="Adenylate_kinase_AK6"/>
    <property type="match status" value="1"/>
</dbReference>
<evidence type="ECO:0000256" key="1">
    <source>
        <dbReference type="ARBA" id="ARBA00000582"/>
    </source>
</evidence>
<comment type="subcellular location">
    <subcellularLocation>
        <location evidence="10">Cytoplasm</location>
    </subcellularLocation>
    <subcellularLocation>
        <location evidence="10">Nucleus</location>
    </subcellularLocation>
</comment>
<comment type="catalytic activity">
    <reaction evidence="10">
        <text>ATP + H2O = ADP + phosphate + H(+)</text>
        <dbReference type="Rhea" id="RHEA:13065"/>
        <dbReference type="ChEBI" id="CHEBI:15377"/>
        <dbReference type="ChEBI" id="CHEBI:15378"/>
        <dbReference type="ChEBI" id="CHEBI:30616"/>
        <dbReference type="ChEBI" id="CHEBI:43474"/>
        <dbReference type="ChEBI" id="CHEBI:456216"/>
    </reaction>
</comment>
<feature type="region of interest" description="Disordered" evidence="11">
    <location>
        <begin position="789"/>
        <end position="828"/>
    </location>
</feature>
<dbReference type="Pfam" id="PF26093">
    <property type="entry name" value="HTH_TGH"/>
    <property type="match status" value="1"/>
</dbReference>
<comment type="caution">
    <text evidence="13">The sequence shown here is derived from an EMBL/GenBank/DDBJ whole genome shotgun (WGS) entry which is preliminary data.</text>
</comment>
<comment type="catalytic activity">
    <reaction evidence="1 10">
        <text>AMP + ATP = 2 ADP</text>
        <dbReference type="Rhea" id="RHEA:12973"/>
        <dbReference type="ChEBI" id="CHEBI:30616"/>
        <dbReference type="ChEBI" id="CHEBI:456215"/>
        <dbReference type="ChEBI" id="CHEBI:456216"/>
        <dbReference type="EC" id="2.7.4.3"/>
    </reaction>
</comment>
<organism evidence="13 14">
    <name type="scientific">Linnemannia hyalina</name>
    <dbReference type="NCBI Taxonomy" id="64524"/>
    <lineage>
        <taxon>Eukaryota</taxon>
        <taxon>Fungi</taxon>
        <taxon>Fungi incertae sedis</taxon>
        <taxon>Mucoromycota</taxon>
        <taxon>Mortierellomycotina</taxon>
        <taxon>Mortierellomycetes</taxon>
        <taxon>Mortierellales</taxon>
        <taxon>Mortierellaceae</taxon>
        <taxon>Linnemannia</taxon>
    </lineage>
</organism>
<evidence type="ECO:0000313" key="13">
    <source>
        <dbReference type="EMBL" id="KAG9063471.1"/>
    </source>
</evidence>
<feature type="compositionally biased region" description="Basic residues" evidence="11">
    <location>
        <begin position="1110"/>
        <end position="1126"/>
    </location>
</feature>
<feature type="compositionally biased region" description="Basic and acidic residues" evidence="11">
    <location>
        <begin position="1093"/>
        <end position="1106"/>
    </location>
</feature>
<feature type="region of interest" description="Disordered" evidence="11">
    <location>
        <begin position="286"/>
        <end position="313"/>
    </location>
</feature>
<keyword evidence="14" id="KW-1185">Reference proteome</keyword>
<dbReference type="GO" id="GO:0004017">
    <property type="term" value="F:AMP kinase activity"/>
    <property type="evidence" value="ECO:0007669"/>
    <property type="project" value="UniProtKB-UniRule"/>
</dbReference>
<feature type="compositionally biased region" description="Basic and acidic residues" evidence="11">
    <location>
        <begin position="882"/>
        <end position="892"/>
    </location>
</feature>
<keyword evidence="6 10" id="KW-0547">Nucleotide-binding</keyword>
<dbReference type="InterPro" id="IPR027417">
    <property type="entry name" value="P-loop_NTPase"/>
</dbReference>
<keyword evidence="5 10" id="KW-0808">Transferase</keyword>
<feature type="compositionally biased region" description="Low complexity" evidence="11">
    <location>
        <begin position="862"/>
        <end position="873"/>
    </location>
</feature>
<evidence type="ECO:0000313" key="14">
    <source>
        <dbReference type="Proteomes" id="UP000707451"/>
    </source>
</evidence>
<dbReference type="PROSITE" id="PS50174">
    <property type="entry name" value="G_PATCH"/>
    <property type="match status" value="1"/>
</dbReference>
<dbReference type="EC" id="2.7.4.3" evidence="10"/>
<keyword evidence="9 10" id="KW-0539">Nucleus</keyword>
<dbReference type="PANTHER" id="PTHR13384:SF19">
    <property type="entry name" value="G PATCH DOMAIN-CONTAINING PROTEIN 1"/>
    <property type="match status" value="1"/>
</dbReference>
<protein>
    <recommendedName>
        <fullName evidence="10">Adenylate kinase isoenzyme 6 homolog</fullName>
        <shortName evidence="10">AK6</shortName>
        <ecNumber evidence="10">2.7.4.3</ecNumber>
    </recommendedName>
    <alternativeName>
        <fullName evidence="10">Dual activity adenylate kinase/ATPase</fullName>
        <shortName evidence="10">AK/ATPase</shortName>
    </alternativeName>
</protein>
<feature type="compositionally biased region" description="Basic and acidic residues" evidence="11">
    <location>
        <begin position="1068"/>
        <end position="1079"/>
    </location>
</feature>
<name>A0A9P7XLW3_9FUNG</name>
<keyword evidence="3 10" id="KW-0690">Ribosome biogenesis</keyword>
<sequence length="1227" mass="135126">MDSDSDYEAEIPHFPRDLPNILITGTPGTGKTTTSEMAAEATGLTHINVGDLVKAKSLHEGLDTEYDSYILDEDKLVDEMEEMMRPGGKIVDFHTCEIFPERWFDLVIVLRTDNGVLYPRLESRGYNAKKINENMECEIMQVVLEEARESYEEQIVIELESNSIEQMEENVKDEQGRRRFHGAFTGGFSAGYYNTVGSAEGSPEDFMDEEDKQMLSDATRITATDDFGASGSAQRELARKRAAAMNMQASGSVLGALSDAMIDDLIIPTSESIGARLLKRMGWKPGQGIGPRVSRRQRNPKADPLSDDDAPTNVSFAPIDSAIIVFANKSNRFGLGFNPHKDAPEFDVSAHAQSGSRYLSGADSGVTGSRLGFGLLSDSEGDEDESGLFGTGSNSRRRVEMEMDLDTAVSLDKRQKSSYGSVPTSNSRSASILVYCSDGRPPLAGFILVATKALDPKWYTAPIVPSDFTPRHIFTSDGKTTSSTKQHGQSKLTADDRALVLGETPIDAPRRSVFEYMSSENKNRLDGALGFVLDVHGEKHLRKDHWEVPTIEKSAAEAALQGFIPFSDDISKQRRYKQYLNVQAGLSAEKIEMVEGFSGEDMNKELNEFVQAARIFKPMSTSMSSRFATASKIIEFQQPSPGLRTGAEIQASLAGKPSAENRLIERMEVPKSQAAKAAEMGMFGPLTRSMADFYPNKLLCKRFNVPDPHPEHKDVGPDTAKDLLDKATMDSMLAEGSSARFSLSKEASSTTGLTADNTVPEVELEQAELLTQVPQERPPMDIFKAIFDDSDSSSDSDVGMDADDAGVNTTAPGQPVNPVSEASAMDQDKADVAVVTQRMGNELEGDLAMPLRHVFTKRTSRPTRSPSPRAGSPNQAAKTGLRRFDDRARDVESEVESDDAQIGPRLDLSERRATTESAGRALSRKPRSSGTDTRHHPNTYQEIGPGHSTLTSRSNNRDSSEEFIGPPVAPTSAVEPTFSAAEESGRSGQGRKEADDRDHEARRESRSSKQHESLVSRKDESERTRSRKSRSERSSSSHRRSLSIEHNSSKSRRRAEVVGNHSTASSDSDDHAHPTESRSDGPLSARKSGKKTRATDDRVGDREDANSHSNRARKDRSSTRRHKEHRSRPSDRDRELGHGRSSSSHRHKHSRAVREPSRRDDRDRDPTQERSKDRHAKMHEDEDDSDSLWVEKEVTSTLVEESEAPGSVDSTQAAVSSRSRPRAAAFF</sequence>
<dbReference type="GO" id="GO:0006397">
    <property type="term" value="P:mRNA processing"/>
    <property type="evidence" value="ECO:0007669"/>
    <property type="project" value="InterPro"/>
</dbReference>
<dbReference type="Pfam" id="PF13238">
    <property type="entry name" value="AAA_18"/>
    <property type="match status" value="1"/>
</dbReference>
<keyword evidence="2 10" id="KW-0963">Cytoplasm</keyword>
<dbReference type="GO" id="GO:0016887">
    <property type="term" value="F:ATP hydrolysis activity"/>
    <property type="evidence" value="ECO:0007669"/>
    <property type="project" value="UniProtKB-UniRule"/>
</dbReference>
<dbReference type="GO" id="GO:0003723">
    <property type="term" value="F:RNA binding"/>
    <property type="evidence" value="ECO:0007669"/>
    <property type="project" value="TreeGrafter"/>
</dbReference>
<dbReference type="FunFam" id="3.40.50.300:FF:000372">
    <property type="entry name" value="Adenylate kinase isoenzyme 6 homolog"/>
    <property type="match status" value="1"/>
</dbReference>
<dbReference type="Pfam" id="PF07713">
    <property type="entry name" value="DUF1604"/>
    <property type="match status" value="1"/>
</dbReference>
<dbReference type="GO" id="GO:0005737">
    <property type="term" value="C:cytoplasm"/>
    <property type="evidence" value="ECO:0007669"/>
    <property type="project" value="UniProtKB-SubCell"/>
</dbReference>
<feature type="binding site" evidence="10">
    <location>
        <position position="31"/>
    </location>
    <ligand>
        <name>ATP</name>
        <dbReference type="ChEBI" id="CHEBI:30616"/>
    </ligand>
</feature>
<feature type="compositionally biased region" description="Basic and acidic residues" evidence="11">
    <location>
        <begin position="990"/>
        <end position="1035"/>
    </location>
</feature>
<dbReference type="InterPro" id="IPR020618">
    <property type="entry name" value="Adenyl_kinase_AK6"/>
</dbReference>
<keyword evidence="8 10" id="KW-0067">ATP-binding</keyword>
<feature type="compositionally biased region" description="Acidic residues" evidence="11">
    <location>
        <begin position="789"/>
        <end position="804"/>
    </location>
</feature>
<gene>
    <name evidence="13" type="ORF">KI688_004355</name>
</gene>
<comment type="similarity">
    <text evidence="10">Belongs to the adenylate kinase family. AK6 subfamily.</text>
</comment>
<dbReference type="GO" id="GO:0005634">
    <property type="term" value="C:nucleus"/>
    <property type="evidence" value="ECO:0007669"/>
    <property type="project" value="UniProtKB-SubCell"/>
</dbReference>
<dbReference type="OrthoDB" id="20507at2759"/>
<feature type="region of interest" description="Disordered" evidence="11">
    <location>
        <begin position="377"/>
        <end position="396"/>
    </location>
</feature>
<feature type="region of interest" description="LID" evidence="10">
    <location>
        <begin position="123"/>
        <end position="133"/>
    </location>
</feature>
<keyword evidence="7 10" id="KW-0418">Kinase</keyword>
<evidence type="ECO:0000256" key="7">
    <source>
        <dbReference type="ARBA" id="ARBA00022777"/>
    </source>
</evidence>
<dbReference type="SMART" id="SM00443">
    <property type="entry name" value="G_patch"/>
    <property type="match status" value="1"/>
</dbReference>
<feature type="binding site" evidence="10">
    <location>
        <position position="30"/>
    </location>
    <ligand>
        <name>ATP</name>
        <dbReference type="ChEBI" id="CHEBI:30616"/>
    </ligand>
</feature>
<evidence type="ECO:0000256" key="4">
    <source>
        <dbReference type="ARBA" id="ARBA00022552"/>
    </source>
</evidence>
<feature type="region of interest" description="NMPbind" evidence="10">
    <location>
        <begin position="48"/>
        <end position="71"/>
    </location>
</feature>
<evidence type="ECO:0000256" key="6">
    <source>
        <dbReference type="ARBA" id="ARBA00022741"/>
    </source>
</evidence>
<dbReference type="AlphaFoldDB" id="A0A9P7XLW3"/>
<dbReference type="GO" id="GO:0042274">
    <property type="term" value="P:ribosomal small subunit biogenesis"/>
    <property type="evidence" value="ECO:0007669"/>
    <property type="project" value="UniProtKB-UniRule"/>
</dbReference>
<dbReference type="EMBL" id="JAHRHY010000016">
    <property type="protein sequence ID" value="KAG9063471.1"/>
    <property type="molecule type" value="Genomic_DNA"/>
</dbReference>
<dbReference type="GO" id="GO:0005524">
    <property type="term" value="F:ATP binding"/>
    <property type="evidence" value="ECO:0007669"/>
    <property type="project" value="UniProtKB-KW"/>
</dbReference>
<comment type="subunit">
    <text evidence="10">Interacts with small ribosomal subunit protein uS11. Not a structural component of 43S pre-ribosomes, but transiently interacts with them by binding to uS11.</text>
</comment>
<feature type="compositionally biased region" description="Basic and acidic residues" evidence="11">
    <location>
        <begin position="1152"/>
        <end position="1172"/>
    </location>
</feature>
<dbReference type="Pfam" id="PF01585">
    <property type="entry name" value="G-patch"/>
    <property type="match status" value="1"/>
</dbReference>
<evidence type="ECO:0000256" key="3">
    <source>
        <dbReference type="ARBA" id="ARBA00022517"/>
    </source>
</evidence>
<keyword evidence="4 10" id="KW-0698">rRNA processing</keyword>
<feature type="domain" description="G-patch" evidence="12">
    <location>
        <begin position="270"/>
        <end position="340"/>
    </location>
</feature>
<evidence type="ECO:0000256" key="2">
    <source>
        <dbReference type="ARBA" id="ARBA00022490"/>
    </source>
</evidence>